<dbReference type="GeneID" id="107110455"/>
<feature type="transmembrane region" description="Helical" evidence="10">
    <location>
        <begin position="57"/>
        <end position="79"/>
    </location>
</feature>
<sequence>MNPEKNCTVQGQDCNRTDIDNIQIFVYIPVFFIGVTLNALALKVFCCKLSKWTETRVYMVNLAIADCLIPITLPFKMILKSKNVDMLCLVLESAYFINRYMSIFLITITAVDRYITIWYPFKAKQVRSPQKSALVCGILWTLMVSIVWLHKWLEERDKCGCCFKKTSRVPFISVFASTIWGFFIPLTILSFCSIQITRKLIKKKKSNPHEEKLIQKSINIISANMAVFIICFLPVNIANIIRFIADYSKATDITVDNIDIFVNVAGIIANTNCCLDAICYYFVNKEFQEATMELAPKDFSSYNQNCENQDSEMM</sequence>
<evidence type="ECO:0000256" key="5">
    <source>
        <dbReference type="ARBA" id="ARBA00023136"/>
    </source>
</evidence>
<evidence type="ECO:0000313" key="12">
    <source>
        <dbReference type="Proteomes" id="UP000694871"/>
    </source>
</evidence>
<feature type="transmembrane region" description="Helical" evidence="10">
    <location>
        <begin position="24"/>
        <end position="45"/>
    </location>
</feature>
<keyword evidence="7" id="KW-0325">Glycoprotein</keyword>
<keyword evidence="5 10" id="KW-0472">Membrane</keyword>
<keyword evidence="3 10" id="KW-1133">Transmembrane helix</keyword>
<dbReference type="Proteomes" id="UP000694871">
    <property type="component" value="Unplaced"/>
</dbReference>
<evidence type="ECO:0000256" key="9">
    <source>
        <dbReference type="RuleBase" id="RU000688"/>
    </source>
</evidence>
<dbReference type="SUPFAM" id="SSF81321">
    <property type="entry name" value="Family A G protein-coupled receptor-like"/>
    <property type="match status" value="1"/>
</dbReference>
<feature type="transmembrane region" description="Helical" evidence="10">
    <location>
        <begin position="170"/>
        <end position="197"/>
    </location>
</feature>
<gene>
    <name evidence="13" type="primary">LOC107110455</name>
</gene>
<dbReference type="Pfam" id="PF00001">
    <property type="entry name" value="7tm_1"/>
    <property type="match status" value="1"/>
</dbReference>
<dbReference type="PANTHER" id="PTHR24232">
    <property type="entry name" value="G-PROTEIN COUPLED RECEPTOR"/>
    <property type="match status" value="1"/>
</dbReference>
<keyword evidence="8 9" id="KW-0807">Transducer</keyword>
<evidence type="ECO:0000256" key="4">
    <source>
        <dbReference type="ARBA" id="ARBA00023040"/>
    </source>
</evidence>
<dbReference type="CDD" id="cd15164">
    <property type="entry name" value="7tmA_GPR35-like"/>
    <property type="match status" value="1"/>
</dbReference>
<feature type="transmembrane region" description="Helical" evidence="10">
    <location>
        <begin position="260"/>
        <end position="283"/>
    </location>
</feature>
<keyword evidence="4 9" id="KW-0297">G-protein coupled receptor</keyword>
<evidence type="ECO:0000256" key="7">
    <source>
        <dbReference type="ARBA" id="ARBA00023180"/>
    </source>
</evidence>
<protein>
    <submittedName>
        <fullName evidence="13">G-protein coupled receptor 35-like</fullName>
    </submittedName>
</protein>
<accession>A0ABM1JZ44</accession>
<comment type="similarity">
    <text evidence="9">Belongs to the G-protein coupled receptor 1 family.</text>
</comment>
<dbReference type="Gene3D" id="1.20.1070.10">
    <property type="entry name" value="Rhodopsin 7-helix transmembrane proteins"/>
    <property type="match status" value="1"/>
</dbReference>
<dbReference type="PROSITE" id="PS00237">
    <property type="entry name" value="G_PROTEIN_RECEP_F1_1"/>
    <property type="match status" value="1"/>
</dbReference>
<dbReference type="PRINTS" id="PR00237">
    <property type="entry name" value="GPCRRHODOPSN"/>
</dbReference>
<name>A0ABM1JZ44_GEKJA</name>
<dbReference type="RefSeq" id="XP_015266731.1">
    <property type="nucleotide sequence ID" value="XM_015411245.1"/>
</dbReference>
<dbReference type="InterPro" id="IPR000276">
    <property type="entry name" value="GPCR_Rhodpsn"/>
</dbReference>
<evidence type="ECO:0000256" key="1">
    <source>
        <dbReference type="ARBA" id="ARBA00004141"/>
    </source>
</evidence>
<evidence type="ECO:0000313" key="13">
    <source>
        <dbReference type="RefSeq" id="XP_015266731.1"/>
    </source>
</evidence>
<proteinExistence type="inferred from homology"/>
<dbReference type="InterPro" id="IPR017452">
    <property type="entry name" value="GPCR_Rhodpsn_7TM"/>
</dbReference>
<organism evidence="12 13">
    <name type="scientific">Gekko japonicus</name>
    <name type="common">Schlegel's Japanese gecko</name>
    <dbReference type="NCBI Taxonomy" id="146911"/>
    <lineage>
        <taxon>Eukaryota</taxon>
        <taxon>Metazoa</taxon>
        <taxon>Chordata</taxon>
        <taxon>Craniata</taxon>
        <taxon>Vertebrata</taxon>
        <taxon>Euteleostomi</taxon>
        <taxon>Lepidosauria</taxon>
        <taxon>Squamata</taxon>
        <taxon>Bifurcata</taxon>
        <taxon>Gekkota</taxon>
        <taxon>Gekkonidae</taxon>
        <taxon>Gekkoninae</taxon>
        <taxon>Gekko</taxon>
    </lineage>
</organism>
<feature type="domain" description="G-protein coupled receptors family 1 profile" evidence="11">
    <location>
        <begin position="37"/>
        <end position="280"/>
    </location>
</feature>
<keyword evidence="2 9" id="KW-0812">Transmembrane</keyword>
<feature type="transmembrane region" description="Helical" evidence="10">
    <location>
        <begin position="133"/>
        <end position="150"/>
    </location>
</feature>
<evidence type="ECO:0000256" key="2">
    <source>
        <dbReference type="ARBA" id="ARBA00022692"/>
    </source>
</evidence>
<evidence type="ECO:0000256" key="3">
    <source>
        <dbReference type="ARBA" id="ARBA00022989"/>
    </source>
</evidence>
<feature type="transmembrane region" description="Helical" evidence="10">
    <location>
        <begin position="218"/>
        <end position="240"/>
    </location>
</feature>
<keyword evidence="6 9" id="KW-0675">Receptor</keyword>
<dbReference type="PROSITE" id="PS50262">
    <property type="entry name" value="G_PROTEIN_RECEP_F1_2"/>
    <property type="match status" value="1"/>
</dbReference>
<evidence type="ECO:0000259" key="11">
    <source>
        <dbReference type="PROSITE" id="PS50262"/>
    </source>
</evidence>
<dbReference type="PANTHER" id="PTHR24232:SF97">
    <property type="entry name" value="G-PROTEIN COUPLED RECEPTORS FAMILY 1 PROFILE DOMAIN-CONTAINING PROTEIN"/>
    <property type="match status" value="1"/>
</dbReference>
<evidence type="ECO:0000256" key="10">
    <source>
        <dbReference type="SAM" id="Phobius"/>
    </source>
</evidence>
<comment type="subcellular location">
    <subcellularLocation>
        <location evidence="1">Membrane</location>
        <topology evidence="1">Multi-pass membrane protein</topology>
    </subcellularLocation>
</comment>
<feature type="transmembrane region" description="Helical" evidence="10">
    <location>
        <begin position="99"/>
        <end position="121"/>
    </location>
</feature>
<evidence type="ECO:0000256" key="6">
    <source>
        <dbReference type="ARBA" id="ARBA00023170"/>
    </source>
</evidence>
<evidence type="ECO:0000256" key="8">
    <source>
        <dbReference type="ARBA" id="ARBA00023224"/>
    </source>
</evidence>
<keyword evidence="12" id="KW-1185">Reference proteome</keyword>
<reference evidence="13" key="1">
    <citation type="submission" date="2025-08" db="UniProtKB">
        <authorList>
            <consortium name="RefSeq"/>
        </authorList>
    </citation>
    <scope>IDENTIFICATION</scope>
</reference>
<dbReference type="InterPro" id="IPR044734">
    <property type="entry name" value="GPR35_7tmA"/>
</dbReference>